<dbReference type="EMBL" id="HQ698924">
    <property type="protein sequence ID" value="ADW24491.1"/>
    <property type="molecule type" value="Genomic_DNA"/>
</dbReference>
<dbReference type="RefSeq" id="YP_004207904.1">
    <property type="nucleotide sequence ID" value="NC_015049.1"/>
</dbReference>
<organism evidence="4 6">
    <name type="scientific">Cricetid gammaherpesvirus 2</name>
    <dbReference type="NCBI Taxonomy" id="1605972"/>
    <lineage>
        <taxon>Viruses</taxon>
        <taxon>Duplodnaviria</taxon>
        <taxon>Heunggongvirae</taxon>
        <taxon>Peploviricota</taxon>
        <taxon>Herviviricetes</taxon>
        <taxon>Herpesvirales</taxon>
        <taxon>Orthoherpesviridae</taxon>
        <taxon>Gammaherpesvirinae</taxon>
        <taxon>Rhadinovirus</taxon>
        <taxon>Rhadinovirus cricetidgamma2</taxon>
    </lineage>
</organism>
<evidence type="ECO:0000313" key="5">
    <source>
        <dbReference type="EMBL" id="ADW24491.1"/>
    </source>
</evidence>
<reference evidence="6 7" key="1">
    <citation type="journal article" date="2011" name="J. Virol.">
        <title>Identification and sequencing of a novel rodent gammaherpesvirus that establishes acute and latent infection in laboratory mice.</title>
        <authorList>
            <person name="Loh J."/>
            <person name="Zhao G."/>
            <person name="Nelson C.A."/>
            <person name="Coder P."/>
            <person name="Droit L."/>
            <person name="Handley S.A."/>
            <person name="Johnson L.S."/>
            <person name="Vachharajani P."/>
            <person name="Guzman H."/>
            <person name="Tesh R.B."/>
            <person name="Wang D."/>
            <person name="Fremont D.H."/>
            <person name="Virgin H.W."/>
        </authorList>
    </citation>
    <scope>NUCLEOTIDE SEQUENCE [LARGE SCALE GENOMIC DNA]</scope>
</reference>
<protein>
    <recommendedName>
        <fullName evidence="8">Tripartite terminase subunit 2</fullName>
    </recommendedName>
</protein>
<dbReference type="GeneID" id="10192259"/>
<dbReference type="GO" id="GO:0019073">
    <property type="term" value="P:viral DNA genome packaging"/>
    <property type="evidence" value="ECO:0007669"/>
    <property type="project" value="InterPro"/>
</dbReference>
<keyword evidence="1" id="KW-1048">Host nucleus</keyword>
<dbReference type="Proteomes" id="UP000164320">
    <property type="component" value="Genome"/>
</dbReference>
<dbReference type="Pfam" id="PF03581">
    <property type="entry name" value="Herpes_UL33"/>
    <property type="match status" value="1"/>
</dbReference>
<evidence type="ECO:0008006" key="8">
    <source>
        <dbReference type="Google" id="ProtNLM"/>
    </source>
</evidence>
<evidence type="ECO:0000313" key="4">
    <source>
        <dbReference type="EMBL" id="ADW24409.1"/>
    </source>
</evidence>
<evidence type="ECO:0000256" key="3">
    <source>
        <dbReference type="ARBA" id="ARBA00023219"/>
    </source>
</evidence>
<dbReference type="OrthoDB" id="26986at10239"/>
<dbReference type="InterPro" id="IPR005208">
    <property type="entry name" value="Herpes_TT2"/>
</dbReference>
<dbReference type="KEGG" id="vg:10192259"/>
<name>E9M5Q1_9GAMA</name>
<evidence type="ECO:0000313" key="6">
    <source>
        <dbReference type="Proteomes" id="UP000134313"/>
    </source>
</evidence>
<evidence type="ECO:0000256" key="2">
    <source>
        <dbReference type="ARBA" id="ARBA00022612"/>
    </source>
</evidence>
<keyword evidence="2" id="KW-1188">Viral release from host cell</keyword>
<keyword evidence="6" id="KW-1185">Reference proteome</keyword>
<evidence type="ECO:0000313" key="7">
    <source>
        <dbReference type="Proteomes" id="UP000164320"/>
    </source>
</evidence>
<keyword evidence="3" id="KW-0231">Viral genome packaging</keyword>
<proteinExistence type="predicted"/>
<gene>
    <name evidence="5" type="ORF">RHVP-L.67a</name>
    <name evidence="4" type="ORF">RHVP.67a</name>
</gene>
<dbReference type="Proteomes" id="UP000134313">
    <property type="component" value="Segment"/>
</dbReference>
<dbReference type="EMBL" id="HQ221963">
    <property type="protein sequence ID" value="ADW24409.1"/>
    <property type="molecule type" value="Genomic_DNA"/>
</dbReference>
<accession>E9M5Q1</accession>
<sequence length="83" mass="9328">MDLLEFEEMLPDDVLLLAPGTYQRFHLLNHCIMLSMFNESASGHESCEGVGGVFEERVELVRNILKALVSPQVQTLPGHHEHA</sequence>
<evidence type="ECO:0000256" key="1">
    <source>
        <dbReference type="ARBA" id="ARBA00022562"/>
    </source>
</evidence>